<evidence type="ECO:0000256" key="4">
    <source>
        <dbReference type="ARBA" id="ARBA00022741"/>
    </source>
</evidence>
<evidence type="ECO:0000256" key="2">
    <source>
        <dbReference type="ARBA" id="ARBA00022553"/>
    </source>
</evidence>
<dbReference type="Ensembl" id="ENSXETT00000108508">
    <property type="protein sequence ID" value="ENSXETP00000114936"/>
    <property type="gene ID" value="ENSXETG00000047388"/>
</dbReference>
<dbReference type="FunFam" id="1.10.510.10:FF:000048">
    <property type="entry name" value="Protein kinase C"/>
    <property type="match status" value="1"/>
</dbReference>
<dbReference type="RefSeq" id="XP_012812991.2">
    <property type="nucleotide sequence ID" value="XM_012957537.3"/>
</dbReference>
<dbReference type="InterPro" id="IPR000719">
    <property type="entry name" value="Prot_kinase_dom"/>
</dbReference>
<dbReference type="AGR" id="Xenbase:XB-GENE-29084595"/>
<dbReference type="GO" id="GO:0005634">
    <property type="term" value="C:nucleus"/>
    <property type="evidence" value="ECO:0000318"/>
    <property type="project" value="GO_Central"/>
</dbReference>
<dbReference type="RefSeq" id="XP_004912390.2">
    <property type="nucleotide sequence ID" value="XM_004912333.3"/>
</dbReference>
<dbReference type="OrthoDB" id="6482350at2759"/>
<proteinExistence type="predicted"/>
<keyword evidence="6" id="KW-0067">ATP-binding</keyword>
<reference evidence="11 12" key="3">
    <citation type="submission" date="2025-04" db="UniProtKB">
        <authorList>
            <consortium name="RefSeq"/>
        </authorList>
    </citation>
    <scope>IDENTIFICATION</scope>
    <source>
        <strain evidence="11 12">Nigerian</strain>
        <tissue evidence="11 12">Liver and blood</tissue>
    </source>
</reference>
<organism evidence="9">
    <name type="scientific">Xenopus tropicalis</name>
    <name type="common">Western clawed frog</name>
    <name type="synonym">Silurana tropicalis</name>
    <dbReference type="NCBI Taxonomy" id="8364"/>
    <lineage>
        <taxon>Eukaryota</taxon>
        <taxon>Metazoa</taxon>
        <taxon>Chordata</taxon>
        <taxon>Craniata</taxon>
        <taxon>Vertebrata</taxon>
        <taxon>Euteleostomi</taxon>
        <taxon>Amphibia</taxon>
        <taxon>Batrachia</taxon>
        <taxon>Anura</taxon>
        <taxon>Pipoidea</taxon>
        <taxon>Pipidae</taxon>
        <taxon>Xenopodinae</taxon>
        <taxon>Xenopus</taxon>
        <taxon>Silurana</taxon>
    </lineage>
</organism>
<reference evidence="9" key="1">
    <citation type="journal article" date="2010" name="Science">
        <title>The genome of the Western clawed frog Xenopus tropicalis.</title>
        <authorList>
            <person name="Hellsten U."/>
            <person name="Harland R.M."/>
            <person name="Gilchrist M.J."/>
            <person name="Hendrix D."/>
            <person name="Jurka J."/>
            <person name="Kapitonov V."/>
            <person name="Ovcharenko I."/>
            <person name="Putnam N.H."/>
            <person name="Shu S."/>
            <person name="Taher L."/>
            <person name="Blitz I.L."/>
            <person name="Blumberg B."/>
            <person name="Dichmann D.S."/>
            <person name="Dubchak I."/>
            <person name="Amaya E."/>
            <person name="Detter J.C."/>
            <person name="Fletcher R."/>
            <person name="Gerhard D.S."/>
            <person name="Goodstein D."/>
            <person name="Graves T."/>
            <person name="Grigoriev I.V."/>
            <person name="Grimwood J."/>
            <person name="Kawashima T."/>
            <person name="Lindquist E."/>
            <person name="Lucas S.M."/>
            <person name="Mead P.E."/>
            <person name="Mitros T."/>
            <person name="Ogino H."/>
            <person name="Ohta Y."/>
            <person name="Poliakov A.V."/>
            <person name="Pollet N."/>
            <person name="Robert J."/>
            <person name="Salamov A."/>
            <person name="Sater A.K."/>
            <person name="Schmutz J."/>
            <person name="Terry A."/>
            <person name="Vize P.D."/>
            <person name="Warren W.C."/>
            <person name="Wells D."/>
            <person name="Wills A."/>
            <person name="Wilson R.K."/>
            <person name="Zimmerman L.B."/>
            <person name="Zorn A.M."/>
            <person name="Grainger R."/>
            <person name="Grammer T."/>
            <person name="Khokha M.K."/>
            <person name="Richardson P.M."/>
            <person name="Rokhsar D.S."/>
        </authorList>
    </citation>
    <scope>NUCLEOTIDE SEQUENCE [LARGE SCALE GENOMIC DNA]</scope>
    <source>
        <strain evidence="9">Nigerian</strain>
    </source>
</reference>
<evidence type="ECO:0000259" key="7">
    <source>
        <dbReference type="PROSITE" id="PS50011"/>
    </source>
</evidence>
<dbReference type="GO" id="GO:0004674">
    <property type="term" value="F:protein serine/threonine kinase activity"/>
    <property type="evidence" value="ECO:0000318"/>
    <property type="project" value="GO_Central"/>
</dbReference>
<keyword evidence="10" id="KW-1185">Reference proteome</keyword>
<dbReference type="GeneTree" id="ENSGT00940000154203"/>
<feature type="domain" description="AGC-kinase C-terminal" evidence="8">
    <location>
        <begin position="239"/>
        <end position="295"/>
    </location>
</feature>
<dbReference type="AlphaFoldDB" id="A0A803K3M1"/>
<dbReference type="Gene3D" id="1.10.510.10">
    <property type="entry name" value="Transferase(Phosphotransferase) domain 1"/>
    <property type="match status" value="1"/>
</dbReference>
<dbReference type="Xenbase" id="XB-GENE-29084595">
    <property type="gene designation" value="LOC101730464"/>
</dbReference>
<dbReference type="GO" id="GO:0005524">
    <property type="term" value="F:ATP binding"/>
    <property type="evidence" value="ECO:0007669"/>
    <property type="project" value="UniProtKB-KW"/>
</dbReference>
<keyword evidence="2" id="KW-0597">Phosphoprotein</keyword>
<dbReference type="GO" id="GO:0005737">
    <property type="term" value="C:cytoplasm"/>
    <property type="evidence" value="ECO:0000318"/>
    <property type="project" value="GO_Central"/>
</dbReference>
<keyword evidence="3" id="KW-0808">Transferase</keyword>
<dbReference type="SUPFAM" id="SSF56112">
    <property type="entry name" value="Protein kinase-like (PK-like)"/>
    <property type="match status" value="1"/>
</dbReference>
<evidence type="ECO:0000313" key="9">
    <source>
        <dbReference type="Ensembl" id="ENSXETP00000114936"/>
    </source>
</evidence>
<dbReference type="InterPro" id="IPR000961">
    <property type="entry name" value="AGC-kinase_C"/>
</dbReference>
<dbReference type="Pfam" id="PF00069">
    <property type="entry name" value="Pkinase"/>
    <property type="match status" value="1"/>
</dbReference>
<dbReference type="KEGG" id="xtr:101730464"/>
<dbReference type="Proteomes" id="UP000008143">
    <property type="component" value="Chromosome 2"/>
</dbReference>
<evidence type="ECO:0000256" key="6">
    <source>
        <dbReference type="ARBA" id="ARBA00022840"/>
    </source>
</evidence>
<evidence type="ECO:0000259" key="8">
    <source>
        <dbReference type="PROSITE" id="PS51285"/>
    </source>
</evidence>
<reference evidence="9" key="2">
    <citation type="submission" date="2021-03" db="UniProtKB">
        <authorList>
            <consortium name="Ensembl"/>
        </authorList>
    </citation>
    <scope>IDENTIFICATION</scope>
</reference>
<sequence length="295" mass="33562">MLASFLGKEKPVAVKIVPKNIDRKNTAITREARILRLASTSPFICHIRAAFQSQLQAFFVLEYASGGTLMRQIFRHRTLSQPKILFYSAEILVGLQFLHTNGIVHRDINPNNILLDEEGHVKICDFGISLENIFGAKTFVSRLGTPGYKSPETMLLKECNAGVDWWALGVTMYEMATGQLPFPWIGSFKEKLKQIKKKQPYYPDFLSEELRDLLQKLLEKDPGLRIGVNGNIREHPFFASLDWVDVENRRLEPPFKPVVQTIKIYAHQKAGFPTDDSSKGPLLKGFTFLDPSWPE</sequence>
<dbReference type="PROSITE" id="PS51285">
    <property type="entry name" value="AGC_KINASE_CTER"/>
    <property type="match status" value="1"/>
</dbReference>
<dbReference type="GeneID" id="101730464"/>
<keyword evidence="1" id="KW-0723">Serine/threonine-protein kinase</keyword>
<evidence type="ECO:0000313" key="11">
    <source>
        <dbReference type="RefSeq" id="XP_004912390.2"/>
    </source>
</evidence>
<keyword evidence="4" id="KW-0547">Nucleotide-binding</keyword>
<evidence type="ECO:0000256" key="1">
    <source>
        <dbReference type="ARBA" id="ARBA00022527"/>
    </source>
</evidence>
<gene>
    <name evidence="9 11 12 13" type="primary">LOC101730464</name>
</gene>
<feature type="domain" description="Protein kinase" evidence="7">
    <location>
        <begin position="1"/>
        <end position="238"/>
    </location>
</feature>
<dbReference type="Gene3D" id="3.30.200.20">
    <property type="entry name" value="Phosphorylase Kinase, domain 1"/>
    <property type="match status" value="1"/>
</dbReference>
<protein>
    <submittedName>
        <fullName evidence="9 11">Protein kinase C delta type</fullName>
    </submittedName>
</protein>
<accession>A0A803K3M1</accession>
<evidence type="ECO:0000313" key="10">
    <source>
        <dbReference type="Proteomes" id="UP000008143"/>
    </source>
</evidence>
<evidence type="ECO:0000256" key="5">
    <source>
        <dbReference type="ARBA" id="ARBA00022777"/>
    </source>
</evidence>
<evidence type="ECO:0000256" key="3">
    <source>
        <dbReference type="ARBA" id="ARBA00022679"/>
    </source>
</evidence>
<dbReference type="PROSITE" id="PS50011">
    <property type="entry name" value="PROTEIN_KINASE_DOM"/>
    <property type="match status" value="1"/>
</dbReference>
<evidence type="ECO:0000313" key="12">
    <source>
        <dbReference type="RefSeq" id="XP_012812991.2"/>
    </source>
</evidence>
<dbReference type="InterPro" id="IPR011009">
    <property type="entry name" value="Kinase-like_dom_sf"/>
</dbReference>
<dbReference type="PANTHER" id="PTHR24351">
    <property type="entry name" value="RIBOSOMAL PROTEIN S6 KINASE"/>
    <property type="match status" value="1"/>
</dbReference>
<name>A0A803K3M1_XENTR</name>
<evidence type="ECO:0000313" key="13">
    <source>
        <dbReference type="Xenbase" id="XB-GENE-29084595"/>
    </source>
</evidence>
<keyword evidence="5 11" id="KW-0418">Kinase</keyword>